<proteinExistence type="predicted"/>
<feature type="compositionally biased region" description="Polar residues" evidence="1">
    <location>
        <begin position="482"/>
        <end position="502"/>
    </location>
</feature>
<keyword evidence="4" id="KW-1185">Reference proteome</keyword>
<feature type="chain" id="PRO_5047007499" description="SusD/RagB family nutrient-binding outer membrane lipoprotein" evidence="2">
    <location>
        <begin position="28"/>
        <end position="502"/>
    </location>
</feature>
<feature type="region of interest" description="Disordered" evidence="1">
    <location>
        <begin position="481"/>
        <end position="502"/>
    </location>
</feature>
<feature type="signal peptide" evidence="2">
    <location>
        <begin position="1"/>
        <end position="27"/>
    </location>
</feature>
<dbReference type="SUPFAM" id="SSF48452">
    <property type="entry name" value="TPR-like"/>
    <property type="match status" value="1"/>
</dbReference>
<accession>A0ABQ1ZX47</accession>
<dbReference type="InterPro" id="IPR041662">
    <property type="entry name" value="SusD-like_2"/>
</dbReference>
<organism evidence="3 4">
    <name type="scientific">Hymenobacter frigidus</name>
    <dbReference type="NCBI Taxonomy" id="1524095"/>
    <lineage>
        <taxon>Bacteria</taxon>
        <taxon>Pseudomonadati</taxon>
        <taxon>Bacteroidota</taxon>
        <taxon>Cytophagia</taxon>
        <taxon>Cytophagales</taxon>
        <taxon>Hymenobacteraceae</taxon>
        <taxon>Hymenobacter</taxon>
    </lineage>
</organism>
<gene>
    <name evidence="3" type="ORF">GCM10011495_02010</name>
</gene>
<reference evidence="4" key="1">
    <citation type="journal article" date="2019" name="Int. J. Syst. Evol. Microbiol.">
        <title>The Global Catalogue of Microorganisms (GCM) 10K type strain sequencing project: providing services to taxonomists for standard genome sequencing and annotation.</title>
        <authorList>
            <consortium name="The Broad Institute Genomics Platform"/>
            <consortium name="The Broad Institute Genome Sequencing Center for Infectious Disease"/>
            <person name="Wu L."/>
            <person name="Ma J."/>
        </authorList>
    </citation>
    <scope>NUCLEOTIDE SEQUENCE [LARGE SCALE GENOMIC DNA]</scope>
    <source>
        <strain evidence="4">CGMCC 1.14966</strain>
    </source>
</reference>
<evidence type="ECO:0000313" key="3">
    <source>
        <dbReference type="EMBL" id="GGH78971.1"/>
    </source>
</evidence>
<dbReference type="Proteomes" id="UP000637774">
    <property type="component" value="Unassembled WGS sequence"/>
</dbReference>
<dbReference type="EMBL" id="BMGY01000001">
    <property type="protein sequence ID" value="GGH78971.1"/>
    <property type="molecule type" value="Genomic_DNA"/>
</dbReference>
<evidence type="ECO:0000256" key="1">
    <source>
        <dbReference type="SAM" id="MobiDB-lite"/>
    </source>
</evidence>
<evidence type="ECO:0008006" key="5">
    <source>
        <dbReference type="Google" id="ProtNLM"/>
    </source>
</evidence>
<evidence type="ECO:0000256" key="2">
    <source>
        <dbReference type="SAM" id="SignalP"/>
    </source>
</evidence>
<dbReference type="InterPro" id="IPR011990">
    <property type="entry name" value="TPR-like_helical_dom_sf"/>
</dbReference>
<evidence type="ECO:0000313" key="4">
    <source>
        <dbReference type="Proteomes" id="UP000637774"/>
    </source>
</evidence>
<dbReference type="Gene3D" id="1.25.40.390">
    <property type="match status" value="1"/>
</dbReference>
<comment type="caution">
    <text evidence="3">The sequence shown here is derived from an EMBL/GenBank/DDBJ whole genome shotgun (WGS) entry which is preliminary data.</text>
</comment>
<dbReference type="Pfam" id="PF12771">
    <property type="entry name" value="SusD-like_2"/>
    <property type="match status" value="1"/>
</dbReference>
<keyword evidence="2" id="KW-0732">Signal</keyword>
<name>A0ABQ1ZX47_9BACT</name>
<sequence length="502" mass="53895">MNNPDFMRAFKLFALAAAGTASLGLFASCEKFLDVNQNPNAVLEAPASNILVAAETSLGFLMGSDLHRYTSLIVQQFAGQGGSGIQAAEFDRYNITPTDINNVWRGAIYAGSLADMQKLIDQTQATSPKYAGIAKIAKGFLFSVTTDAFGDIPFSEALLFDKNFAPKYDASAAVYTGIIALLNDGISDLKKQSLLTPGNDDLIYGGDLAKWERLANTLKLRLYLHSFPKVTAASNADFAALLAAPASIFFRNNADNFLLRFEAIANKNNPIDQFEKSRNNTFFPSVTLVNLMNAKADPRRPAYLTLLPAVPATPTTPAIPAAYVGAANGTGVTGVFSNFSRMNTYLRGNPIPGGSGFNNFDGTAPIRMLTFAEYNLILAEYYARTGNLASAQTSLTAGITASMDDAGVASADRTAYIAARPALTAANAVQIIVEEKFIANYGVAVEPWTDYRRTGFPTLAVPANSSISAILRVLPYSDLERTSNPNTPARPNLTTPTVFWDK</sequence>
<protein>
    <recommendedName>
        <fullName evidence="5">SusD/RagB family nutrient-binding outer membrane lipoprotein</fullName>
    </recommendedName>
</protein>